<dbReference type="RefSeq" id="WP_116761705.1">
    <property type="nucleotide sequence ID" value="NZ_CP098732.1"/>
</dbReference>
<feature type="domain" description="HTH tetR-type" evidence="3">
    <location>
        <begin position="34"/>
        <end position="95"/>
    </location>
</feature>
<dbReference type="EMBL" id="CP098732">
    <property type="protein sequence ID" value="USE82307.1"/>
    <property type="molecule type" value="Genomic_DNA"/>
</dbReference>
<dbReference type="SUPFAM" id="SSF46689">
    <property type="entry name" value="Homeodomain-like"/>
    <property type="match status" value="1"/>
</dbReference>
<dbReference type="KEGG" id="atz:M5E07_10845"/>
<dbReference type="Pfam" id="PF00440">
    <property type="entry name" value="TetR_N"/>
    <property type="match status" value="1"/>
</dbReference>
<dbReference type="PANTHER" id="PTHR47752:SF1">
    <property type="entry name" value="HTH-TYPE TRANSCRIPTIONAL REPRESSOR FABR"/>
    <property type="match status" value="1"/>
</dbReference>
<dbReference type="Gene3D" id="1.10.357.10">
    <property type="entry name" value="Tetracycline Repressor, domain 2"/>
    <property type="match status" value="1"/>
</dbReference>
<feature type="DNA-binding region" description="H-T-H motif" evidence="2">
    <location>
        <begin position="58"/>
        <end position="77"/>
    </location>
</feature>
<gene>
    <name evidence="4" type="primary">fabR</name>
    <name evidence="4" type="ORF">M5E07_10845</name>
</gene>
<dbReference type="Gene3D" id="1.10.10.60">
    <property type="entry name" value="Homeodomain-like"/>
    <property type="match status" value="1"/>
</dbReference>
<name>A0AAE9LPH5_9GAMM</name>
<protein>
    <submittedName>
        <fullName evidence="4">HTH-type transcriptional repressor FabR</fullName>
    </submittedName>
</protein>
<dbReference type="PANTHER" id="PTHR47752">
    <property type="entry name" value="HTH-TYPE TRANSCRIPTIONAL REPRESSOR FABR"/>
    <property type="match status" value="1"/>
</dbReference>
<dbReference type="Proteomes" id="UP001056716">
    <property type="component" value="Chromosome"/>
</dbReference>
<proteinExistence type="predicted"/>
<accession>A0AAE9LPH5</accession>
<dbReference type="PROSITE" id="PS50977">
    <property type="entry name" value="HTH_TETR_2"/>
    <property type="match status" value="1"/>
</dbReference>
<dbReference type="GO" id="GO:0003677">
    <property type="term" value="F:DNA binding"/>
    <property type="evidence" value="ECO:0007669"/>
    <property type="project" value="UniProtKB-UniRule"/>
</dbReference>
<reference evidence="4" key="1">
    <citation type="submission" date="2022-06" db="EMBL/GenBank/DDBJ databases">
        <title>Isolation, identification and characterization of iprodione-degrading strains in Lhasa, Tibet.</title>
        <authorList>
            <person name="Pan H."/>
        </authorList>
    </citation>
    <scope>NUCLEOTIDE SEQUENCE</scope>
    <source>
        <strain evidence="4">Y-23</strain>
    </source>
</reference>
<dbReference type="AlphaFoldDB" id="A0AAE9LPH5"/>
<keyword evidence="1 2" id="KW-0238">DNA-binding</keyword>
<dbReference type="InterPro" id="IPR050692">
    <property type="entry name" value="HTH_transcr_repressor_FabR"/>
</dbReference>
<dbReference type="NCBIfam" id="NF008402">
    <property type="entry name" value="PRK11202.1"/>
    <property type="match status" value="1"/>
</dbReference>
<evidence type="ECO:0000313" key="4">
    <source>
        <dbReference type="EMBL" id="USE82307.1"/>
    </source>
</evidence>
<evidence type="ECO:0000259" key="3">
    <source>
        <dbReference type="PROSITE" id="PS50977"/>
    </source>
</evidence>
<evidence type="ECO:0000313" key="5">
    <source>
        <dbReference type="Proteomes" id="UP001056716"/>
    </source>
</evidence>
<evidence type="ECO:0000256" key="2">
    <source>
        <dbReference type="PROSITE-ProRule" id="PRU00335"/>
    </source>
</evidence>
<dbReference type="InterPro" id="IPR001647">
    <property type="entry name" value="HTH_TetR"/>
</dbReference>
<evidence type="ECO:0000256" key="1">
    <source>
        <dbReference type="ARBA" id="ARBA00023125"/>
    </source>
</evidence>
<keyword evidence="5" id="KW-1185">Reference proteome</keyword>
<sequence>MNQPSIKTKHDTTTHDLSTAHEPVVVRSVGRKATITKDELFQAALKLIGPQKSIASLSLREVAREAGIAPNSFYRHFKDIDELAIELIDRSGNVLRQILHEARLQAIKQSSIIRSSVEVFIEQLNTDEGNLSLLLREGYTGSASYKLAVDRQLNYFQQELKDDLIRLERLNHSKMAHPDLAAKAITQLVFNMGAKVIDLPNEERKAMAEQTMIMIRMILEGARHLDESQIH</sequence>
<organism evidence="4 5">
    <name type="scientific">Acinetobacter tibetensis</name>
    <dbReference type="NCBI Taxonomy" id="2943497"/>
    <lineage>
        <taxon>Bacteria</taxon>
        <taxon>Pseudomonadati</taxon>
        <taxon>Pseudomonadota</taxon>
        <taxon>Gammaproteobacteria</taxon>
        <taxon>Moraxellales</taxon>
        <taxon>Moraxellaceae</taxon>
        <taxon>Acinetobacter</taxon>
    </lineage>
</organism>
<dbReference type="InterPro" id="IPR009057">
    <property type="entry name" value="Homeodomain-like_sf"/>
</dbReference>